<keyword evidence="2" id="KW-1185">Reference proteome</keyword>
<comment type="caution">
    <text evidence="1">The sequence shown here is derived from an EMBL/GenBank/DDBJ whole genome shotgun (WGS) entry which is preliminary data.</text>
</comment>
<sequence length="251" mass="29050">MSHKGFCVMLCQCQSNLHLLDRKGKLPRAGRVKHLLWALYYMKCYNIEQVNKIFTGTTRKTFRKWTDIFMEALADLHENVIRFEYRLINDNGAPAKVTVDGTDFRSPEYSPFNPGRLSHKFDGPGFRYEVVIAVATGLICSINGPFICGEWPDIKIARNHLHEILPQGEYYLADAGYRCQHSPSITKFDIPDHERETMDELMAYHENINGKFKDWRIMSDRFRNSEEKHGGAFFAVAVLTQLEIAEGMHVW</sequence>
<organism evidence="1 2">
    <name type="scientific">Cylindrotheca closterium</name>
    <dbReference type="NCBI Taxonomy" id="2856"/>
    <lineage>
        <taxon>Eukaryota</taxon>
        <taxon>Sar</taxon>
        <taxon>Stramenopiles</taxon>
        <taxon>Ochrophyta</taxon>
        <taxon>Bacillariophyta</taxon>
        <taxon>Bacillariophyceae</taxon>
        <taxon>Bacillariophycidae</taxon>
        <taxon>Bacillariales</taxon>
        <taxon>Bacillariaceae</taxon>
        <taxon>Cylindrotheca</taxon>
    </lineage>
</organism>
<name>A0AAD2JLA2_9STRA</name>
<dbReference type="EMBL" id="CAKOGP040001999">
    <property type="protein sequence ID" value="CAJ1959449.1"/>
    <property type="molecule type" value="Genomic_DNA"/>
</dbReference>
<accession>A0AAD2JLA2</accession>
<proteinExistence type="predicted"/>
<evidence type="ECO:0008006" key="3">
    <source>
        <dbReference type="Google" id="ProtNLM"/>
    </source>
</evidence>
<dbReference type="Proteomes" id="UP001295423">
    <property type="component" value="Unassembled WGS sequence"/>
</dbReference>
<dbReference type="AlphaFoldDB" id="A0AAD2JLA2"/>
<evidence type="ECO:0000313" key="1">
    <source>
        <dbReference type="EMBL" id="CAJ1959449.1"/>
    </source>
</evidence>
<evidence type="ECO:0000313" key="2">
    <source>
        <dbReference type="Proteomes" id="UP001295423"/>
    </source>
</evidence>
<gene>
    <name evidence="1" type="ORF">CYCCA115_LOCUS17872</name>
</gene>
<reference evidence="1" key="1">
    <citation type="submission" date="2023-08" db="EMBL/GenBank/DDBJ databases">
        <authorList>
            <person name="Audoor S."/>
            <person name="Bilcke G."/>
        </authorList>
    </citation>
    <scope>NUCLEOTIDE SEQUENCE</scope>
</reference>
<protein>
    <recommendedName>
        <fullName evidence="3">DDE Tnp4 domain-containing protein</fullName>
    </recommendedName>
</protein>